<dbReference type="VEuPathDB" id="FungiDB:A1Q1_05037"/>
<dbReference type="Proteomes" id="UP000002748">
    <property type="component" value="Unassembled WGS sequence"/>
</dbReference>
<accession>J4U7Q3</accession>
<reference evidence="2 3" key="1">
    <citation type="journal article" date="2012" name="Eukaryot. Cell">
        <title>Draft genome sequence of CBS 2479, the standard type strain of Trichosporon asahii.</title>
        <authorList>
            <person name="Yang R.Y."/>
            <person name="Li H.T."/>
            <person name="Zhu H."/>
            <person name="Zhou G.P."/>
            <person name="Wang M."/>
            <person name="Wang L."/>
        </authorList>
    </citation>
    <scope>NUCLEOTIDE SEQUENCE [LARGE SCALE GENOMIC DNA]</scope>
    <source>
        <strain evidence="3">ATCC 90039 / CBS 2479 / JCM 2466 / KCTC 7840 / NCYC 2677 / UAMH 7654</strain>
    </source>
</reference>
<evidence type="ECO:0000256" key="1">
    <source>
        <dbReference type="SAM" id="MobiDB-lite"/>
    </source>
</evidence>
<dbReference type="EMBL" id="ALBS01000295">
    <property type="protein sequence ID" value="EJT46390.1"/>
    <property type="molecule type" value="Genomic_DNA"/>
</dbReference>
<gene>
    <name evidence="2" type="ORF">A1Q1_05037</name>
</gene>
<dbReference type="AlphaFoldDB" id="J4U7Q3"/>
<dbReference type="HOGENOM" id="CLU_1548709_0_0_1"/>
<feature type="region of interest" description="Disordered" evidence="1">
    <location>
        <begin position="86"/>
        <end position="121"/>
    </location>
</feature>
<dbReference type="RefSeq" id="XP_014177319.1">
    <property type="nucleotide sequence ID" value="XM_014321844.1"/>
</dbReference>
<comment type="caution">
    <text evidence="2">The sequence shown here is derived from an EMBL/GenBank/DDBJ whole genome shotgun (WGS) entry which is preliminary data.</text>
</comment>
<feature type="compositionally biased region" description="Polar residues" evidence="1">
    <location>
        <begin position="1"/>
        <end position="15"/>
    </location>
</feature>
<name>J4U7Q3_TRIAS</name>
<organism evidence="2 3">
    <name type="scientific">Trichosporon asahii var. asahii (strain ATCC 90039 / CBS 2479 / JCM 2466 / KCTC 7840 / NBRC 103889/ NCYC 2677 / UAMH 7654)</name>
    <name type="common">Yeast</name>
    <dbReference type="NCBI Taxonomy" id="1186058"/>
    <lineage>
        <taxon>Eukaryota</taxon>
        <taxon>Fungi</taxon>
        <taxon>Dikarya</taxon>
        <taxon>Basidiomycota</taxon>
        <taxon>Agaricomycotina</taxon>
        <taxon>Tremellomycetes</taxon>
        <taxon>Trichosporonales</taxon>
        <taxon>Trichosporonaceae</taxon>
        <taxon>Trichosporon</taxon>
    </lineage>
</organism>
<dbReference type="KEGG" id="tasa:A1Q1_05037"/>
<proteinExistence type="predicted"/>
<evidence type="ECO:0000313" key="3">
    <source>
        <dbReference type="Proteomes" id="UP000002748"/>
    </source>
</evidence>
<protein>
    <submittedName>
        <fullName evidence="2">Uncharacterized protein</fullName>
    </submittedName>
</protein>
<evidence type="ECO:0000313" key="2">
    <source>
        <dbReference type="EMBL" id="EJT46390.1"/>
    </source>
</evidence>
<sequence length="173" mass="18340">MHTLSSSYQNNSALNIPNDHPFRASLPPRLRITADGDILSAVTDKAIRRHAAIVDGLAIQSATANLDDLIDLHDIDLRPSMRPTSVLSVTSTSSDASTSSRASVTSASTVSDNSDASRNSDASMSKLVRTLGSDPFCNLNSENSEAVNTTVTSICLSPRGVIKAIRKSRISKS</sequence>
<dbReference type="GeneID" id="25988549"/>
<feature type="region of interest" description="Disordered" evidence="1">
    <location>
        <begin position="1"/>
        <end position="22"/>
    </location>
</feature>